<gene>
    <name evidence="18" type="ORF">ACJ73_02709</name>
</gene>
<accession>A0A1J9QBK8</accession>
<evidence type="ECO:0000256" key="14">
    <source>
        <dbReference type="SAM" id="MobiDB-lite"/>
    </source>
</evidence>
<comment type="catalytic activity">
    <reaction evidence="13">
        <text>L-cysteinyl-[protein] + hexadecanoyl-CoA = S-hexadecanoyl-L-cysteinyl-[protein] + CoA</text>
        <dbReference type="Rhea" id="RHEA:36683"/>
        <dbReference type="Rhea" id="RHEA-COMP:10131"/>
        <dbReference type="Rhea" id="RHEA-COMP:11032"/>
        <dbReference type="ChEBI" id="CHEBI:29950"/>
        <dbReference type="ChEBI" id="CHEBI:57287"/>
        <dbReference type="ChEBI" id="CHEBI:57379"/>
        <dbReference type="ChEBI" id="CHEBI:74151"/>
        <dbReference type="EC" id="2.3.1.225"/>
    </reaction>
</comment>
<feature type="compositionally biased region" description="Acidic residues" evidence="14">
    <location>
        <begin position="898"/>
        <end position="911"/>
    </location>
</feature>
<name>A0A1J9QBK8_9EURO</name>
<comment type="function">
    <text evidence="10">May play a role in the regulation of cytokinesis.</text>
</comment>
<feature type="transmembrane region" description="Helical" evidence="15">
    <location>
        <begin position="197"/>
        <end position="222"/>
    </location>
</feature>
<dbReference type="STRING" id="1658174.A0A1J9QBK8"/>
<dbReference type="InterPro" id="IPR016024">
    <property type="entry name" value="ARM-type_fold"/>
</dbReference>
<keyword evidence="9" id="KW-0131">Cell cycle</keyword>
<evidence type="ECO:0000256" key="9">
    <source>
        <dbReference type="ARBA" id="ARBA00023306"/>
    </source>
</evidence>
<evidence type="ECO:0000256" key="15">
    <source>
        <dbReference type="SAM" id="Phobius"/>
    </source>
</evidence>
<keyword evidence="4 15" id="KW-0812">Transmembrane</keyword>
<organism evidence="18 19">
    <name type="scientific">Blastomyces percursus</name>
    <dbReference type="NCBI Taxonomy" id="1658174"/>
    <lineage>
        <taxon>Eukaryota</taxon>
        <taxon>Fungi</taxon>
        <taxon>Dikarya</taxon>
        <taxon>Ascomycota</taxon>
        <taxon>Pezizomycotina</taxon>
        <taxon>Eurotiomycetes</taxon>
        <taxon>Eurotiomycetidae</taxon>
        <taxon>Onygenales</taxon>
        <taxon>Ajellomycetaceae</taxon>
        <taxon>Blastomyces</taxon>
    </lineage>
</organism>
<feature type="domain" description="Ataxin-10" evidence="17">
    <location>
        <begin position="1248"/>
        <end position="1345"/>
    </location>
</feature>
<comment type="caution">
    <text evidence="18">The sequence shown here is derived from an EMBL/GenBank/DDBJ whole genome shotgun (WGS) entry which is preliminary data.</text>
</comment>
<dbReference type="PANTHER" id="PTHR13255">
    <property type="entry name" value="ATAXIN-10"/>
    <property type="match status" value="1"/>
</dbReference>
<dbReference type="GO" id="GO:0016020">
    <property type="term" value="C:membrane"/>
    <property type="evidence" value="ECO:0007669"/>
    <property type="project" value="UniProtKB-SubCell"/>
</dbReference>
<feature type="transmembrane region" description="Helical" evidence="15">
    <location>
        <begin position="6"/>
        <end position="28"/>
    </location>
</feature>
<evidence type="ECO:0000256" key="11">
    <source>
        <dbReference type="ARBA" id="ARBA00044801"/>
    </source>
</evidence>
<evidence type="ECO:0000256" key="12">
    <source>
        <dbReference type="ARBA" id="ARBA00044805"/>
    </source>
</evidence>
<dbReference type="VEuPathDB" id="FungiDB:ACJ73_02709"/>
<feature type="region of interest" description="Disordered" evidence="14">
    <location>
        <begin position="874"/>
        <end position="920"/>
    </location>
</feature>
<feature type="region of interest" description="Disordered" evidence="14">
    <location>
        <begin position="414"/>
        <end position="447"/>
    </location>
</feature>
<evidence type="ECO:0000256" key="1">
    <source>
        <dbReference type="ARBA" id="ARBA00004141"/>
    </source>
</evidence>
<dbReference type="InterPro" id="IPR001594">
    <property type="entry name" value="Palmitoyltrfase_DHHC"/>
</dbReference>
<feature type="transmembrane region" description="Helical" evidence="15">
    <location>
        <begin position="79"/>
        <end position="100"/>
    </location>
</feature>
<evidence type="ECO:0000256" key="5">
    <source>
        <dbReference type="ARBA" id="ARBA00022989"/>
    </source>
</evidence>
<evidence type="ECO:0000256" key="10">
    <source>
        <dbReference type="ARBA" id="ARBA00044746"/>
    </source>
</evidence>
<dbReference type="Gene3D" id="1.25.10.10">
    <property type="entry name" value="Leucine-rich Repeat Variant"/>
    <property type="match status" value="1"/>
</dbReference>
<protein>
    <recommendedName>
        <fullName evidence="11">Ataxin-10 homolog</fullName>
    </recommendedName>
    <alternativeName>
        <fullName evidence="12">Copper transport protein 86</fullName>
    </alternativeName>
</protein>
<evidence type="ECO:0000256" key="8">
    <source>
        <dbReference type="ARBA" id="ARBA00023288"/>
    </source>
</evidence>
<evidence type="ECO:0000256" key="7">
    <source>
        <dbReference type="ARBA" id="ARBA00023139"/>
    </source>
</evidence>
<evidence type="ECO:0000256" key="2">
    <source>
        <dbReference type="ARBA" id="ARBA00008384"/>
    </source>
</evidence>
<sequence length="1364" mass="152298">MGTFGTVAVVVLALSLLTFVALFGRLPALRKTPIGFLHRIIWIHFPKFLRLVDGTLFGGRVSRWGSRSGNYLLYENHPVVLIFFLVLLVGSEAMFVPAVWPRIGIFHKLCIPVVVMLPYWFLYSSVFTTSTITRENLREHMRSYPYDRILFHPGYVCRTCHTLKPARSKHCSICNVCVARHDHHCIWLMNCVGQNNYGYFLALLLSMFVLLSYGSYLGYCLLDQHLQDTLVLSFPTAVHSRHWAKGIEWGLYFQFWGYAIADDIIVGGIFMLALLTSLLPLAMFLYHVYLIWSGMTTNESAKWGDWRDDIADGLVFKARKSEIYPEKHPDADIVEPYVSWPMQVDQTLIFTDDGDPPRVGFSLARECTSVTQPVDLDAAPDTRWTRVKSLKDVVNIYDRGFSTNLREGLQLSSTHAKTTNSHLPPKMSIAQSPETAERPTAHSGPKCTPAELLLKVVLAGTLTHYETRGMIDDKRLEHMLLAGKQILYKSHQESEVRQNLGFSPAIWQGLTDVLSKAIPVLESQSLAAPGNCEESSSNLIAYNYFSLVKDIERLNDLCTIARNLLATTKKAQNLAAEKGFDQKILLLIDTCVRVTARGYDGESNARNEERWQKVVSLYKRLLITCLQFLHNFIMHNEHRKLVLWLDLFGYHQNGESSIITPMEPLDTGNSSPQGVAPVVRAGERIVSPPLRTIYDQNAEDMLLETISTFPREPASSKEEAAMMLLANVKDHMEKLLGRNLKEIQEMGKDPERATEIRAALTAMIPAKMEGWADLKDRLREDGSALGEEEPTRKKAILSIDRSATTGYPRTCWTDLPDLEVYGAIAAADAPVTAQDTAMSRSPQSAAETLQEAKDELMARLQESSPIMANGELHYESVDGNGIPPDDDSRSLEAGVDGSVDEEEDDEDDDDDYRGRPGDQQRGLLTDIPLVLGPAEIEALPMIIQAGIVDSFGLKGGERSGNKNMQAVRCHILLAQETGRNLLRELLIFIAAWDLPDEEFYFKMMVQIMEAVLKNGLMSHAYSDFGQAKDIISPAQAVVIKILTQIFRGKYSPPNITSTAETPTGRSSVPVTKVDVLTVRYIFTIFRGNIIPETCALIYLQGQIRAGHARPEDFPLNLWDMERVYEGVYQFLEFFAVLTENTGWKNLLVQWEIVYDLITLLKELEASIPKGSLSSLNSASTTASRVAPQPLKDASATQGVSNIPVAVERPYDTNDQEPTDAATVSAGSRAHSPPLGNDDPSEFEWRNLKKLVVLVLSSLVWQCPEVQNQIRKYGGLETILACTNFDAHNPYIKEHAVLCLKFLLEGNRENQRVIEELEAREVVSDEGGVLEKGGYEAVINEGKLAIRTKKDAQATADASGSSSNT</sequence>
<keyword evidence="8" id="KW-0449">Lipoprotein</keyword>
<evidence type="ECO:0000313" key="19">
    <source>
        <dbReference type="Proteomes" id="UP000242791"/>
    </source>
</evidence>
<dbReference type="EMBL" id="LGTZ01000299">
    <property type="protein sequence ID" value="OJD25921.1"/>
    <property type="molecule type" value="Genomic_DNA"/>
</dbReference>
<dbReference type="GO" id="GO:0051301">
    <property type="term" value="P:cell division"/>
    <property type="evidence" value="ECO:0007669"/>
    <property type="project" value="UniProtKB-KW"/>
</dbReference>
<feature type="domain" description="Palmitoyltransferase DHHC" evidence="16">
    <location>
        <begin position="154"/>
        <end position="303"/>
    </location>
</feature>
<feature type="transmembrane region" description="Helical" evidence="15">
    <location>
        <begin position="109"/>
        <end position="132"/>
    </location>
</feature>
<evidence type="ECO:0000313" key="18">
    <source>
        <dbReference type="EMBL" id="OJD25921.1"/>
    </source>
</evidence>
<reference evidence="18 19" key="1">
    <citation type="submission" date="2015-08" db="EMBL/GenBank/DDBJ databases">
        <title>Emmonsia species relationships and genome sequence.</title>
        <authorList>
            <person name="Cuomo C.A."/>
            <person name="Schwartz I.S."/>
            <person name="Kenyon C."/>
            <person name="De Hoog G.S."/>
            <person name="Govender N.P."/>
            <person name="Botha A."/>
            <person name="Moreno L."/>
            <person name="De Vries M."/>
            <person name="Munoz J.F."/>
            <person name="Stielow J.B."/>
        </authorList>
    </citation>
    <scope>NUCLEOTIDE SEQUENCE [LARGE SCALE GENOMIC DNA]</scope>
    <source>
        <strain evidence="18 19">EI222</strain>
    </source>
</reference>
<keyword evidence="5 15" id="KW-1133">Transmembrane helix</keyword>
<evidence type="ECO:0000259" key="16">
    <source>
        <dbReference type="Pfam" id="PF01529"/>
    </source>
</evidence>
<evidence type="ECO:0000256" key="13">
    <source>
        <dbReference type="ARBA" id="ARBA00048048"/>
    </source>
</evidence>
<dbReference type="Pfam" id="PF01529">
    <property type="entry name" value="DHHC"/>
    <property type="match status" value="1"/>
</dbReference>
<dbReference type="GO" id="GO:0005829">
    <property type="term" value="C:cytosol"/>
    <property type="evidence" value="ECO:0007669"/>
    <property type="project" value="TreeGrafter"/>
</dbReference>
<dbReference type="InterPro" id="IPR019156">
    <property type="entry name" value="Ataxin-10_domain"/>
</dbReference>
<keyword evidence="3" id="KW-0132">Cell division</keyword>
<dbReference type="OrthoDB" id="379794at2759"/>
<comment type="subcellular location">
    <subcellularLocation>
        <location evidence="1">Membrane</location>
        <topology evidence="1">Multi-pass membrane protein</topology>
    </subcellularLocation>
</comment>
<dbReference type="SUPFAM" id="SSF48371">
    <property type="entry name" value="ARM repeat"/>
    <property type="match status" value="1"/>
</dbReference>
<dbReference type="GO" id="GO:0019706">
    <property type="term" value="F:protein-cysteine S-palmitoyltransferase activity"/>
    <property type="evidence" value="ECO:0007669"/>
    <property type="project" value="UniProtKB-EC"/>
</dbReference>
<feature type="transmembrane region" description="Helical" evidence="15">
    <location>
        <begin position="264"/>
        <end position="292"/>
    </location>
</feature>
<comment type="similarity">
    <text evidence="2">Belongs to the ataxin-10 family.</text>
</comment>
<evidence type="ECO:0000256" key="6">
    <source>
        <dbReference type="ARBA" id="ARBA00023136"/>
    </source>
</evidence>
<keyword evidence="19" id="KW-1185">Reference proteome</keyword>
<evidence type="ECO:0000259" key="17">
    <source>
        <dbReference type="Pfam" id="PF09759"/>
    </source>
</evidence>
<dbReference type="Pfam" id="PF09759">
    <property type="entry name" value="Atx10homo_assoc"/>
    <property type="match status" value="1"/>
</dbReference>
<dbReference type="PROSITE" id="PS50216">
    <property type="entry name" value="DHHC"/>
    <property type="match status" value="1"/>
</dbReference>
<evidence type="ECO:0000256" key="3">
    <source>
        <dbReference type="ARBA" id="ARBA00022618"/>
    </source>
</evidence>
<keyword evidence="7" id="KW-0564">Palmitate</keyword>
<dbReference type="InterPro" id="IPR011989">
    <property type="entry name" value="ARM-like"/>
</dbReference>
<keyword evidence="6 15" id="KW-0472">Membrane</keyword>
<proteinExistence type="inferred from homology"/>
<evidence type="ECO:0000256" key="4">
    <source>
        <dbReference type="ARBA" id="ARBA00022692"/>
    </source>
</evidence>
<dbReference type="PANTHER" id="PTHR13255:SF0">
    <property type="entry name" value="ATAXIN-10"/>
    <property type="match status" value="1"/>
</dbReference>
<feature type="region of interest" description="Disordered" evidence="14">
    <location>
        <begin position="1207"/>
        <end position="1238"/>
    </location>
</feature>
<dbReference type="Proteomes" id="UP000242791">
    <property type="component" value="Unassembled WGS sequence"/>
</dbReference>
<dbReference type="InterPro" id="IPR051374">
    <property type="entry name" value="Ataxin-10/CTR86_families"/>
</dbReference>